<evidence type="ECO:0000313" key="6">
    <source>
        <dbReference type="Proteomes" id="UP001158986"/>
    </source>
</evidence>
<feature type="compositionally biased region" description="Low complexity" evidence="2">
    <location>
        <begin position="12"/>
        <end position="24"/>
    </location>
</feature>
<protein>
    <recommendedName>
        <fullName evidence="1">Mitochondrial import inner membrane translocase subunit</fullName>
    </recommendedName>
</protein>
<keyword evidence="1" id="KW-0472">Membrane</keyword>
<keyword evidence="1" id="KW-0999">Mitochondrion inner membrane</keyword>
<evidence type="ECO:0000313" key="4">
    <source>
        <dbReference type="EMBL" id="CAH0480647.1"/>
    </source>
</evidence>
<reference evidence="4 6" key="1">
    <citation type="submission" date="2021-11" db="EMBL/GenBank/DDBJ databases">
        <authorList>
            <person name="Islam A."/>
            <person name="Islam S."/>
            <person name="Flora M.S."/>
            <person name="Rahman M."/>
            <person name="Ziaur R.M."/>
            <person name="Epstein J.H."/>
            <person name="Hassan M."/>
            <person name="Klassen M."/>
            <person name="Woodard K."/>
            <person name="Webb A."/>
            <person name="Webby R.J."/>
            <person name="El Zowalaty M.E."/>
        </authorList>
    </citation>
    <scope>NUCLEOTIDE SEQUENCE</scope>
    <source>
        <strain evidence="5">Pbs1</strain>
        <strain evidence="4">Pbs3</strain>
    </source>
</reference>
<dbReference type="Proteomes" id="UP001158986">
    <property type="component" value="Unassembled WGS sequence"/>
</dbReference>
<comment type="similarity">
    <text evidence="1">Belongs to the small Tim family.</text>
</comment>
<feature type="region of interest" description="Disordered" evidence="2">
    <location>
        <begin position="1"/>
        <end position="65"/>
    </location>
</feature>
<evidence type="ECO:0000313" key="5">
    <source>
        <dbReference type="EMBL" id="CAH0522031.1"/>
    </source>
</evidence>
<evidence type="ECO:0000256" key="2">
    <source>
        <dbReference type="SAM" id="MobiDB-lite"/>
    </source>
</evidence>
<evidence type="ECO:0000313" key="7">
    <source>
        <dbReference type="Proteomes" id="UP001160483"/>
    </source>
</evidence>
<dbReference type="GO" id="GO:0005743">
    <property type="term" value="C:mitochondrial inner membrane"/>
    <property type="evidence" value="ECO:0007669"/>
    <property type="project" value="UniProtKB-SubCell"/>
</dbReference>
<dbReference type="Proteomes" id="UP001160483">
    <property type="component" value="Unassembled WGS sequence"/>
</dbReference>
<feature type="compositionally biased region" description="Low complexity" evidence="2">
    <location>
        <begin position="32"/>
        <end position="51"/>
    </location>
</feature>
<comment type="subunit">
    <text evidence="1">Heterohexamer.</text>
</comment>
<name>A0AAU9LCL0_9STRA</name>
<proteinExistence type="inferred from homology"/>
<comment type="domain">
    <text evidence="1">The twin CX3C motif contains 4 conserved Cys residues that form 2 disulfide bonds in the mitochondrial intermembrane space.</text>
</comment>
<keyword evidence="1" id="KW-0811">Translocation</keyword>
<keyword evidence="1" id="KW-0813">Transport</keyword>
<comment type="caution">
    <text evidence="4">The sequence shown here is derived from an EMBL/GenBank/DDBJ whole genome shotgun (WGS) entry which is preliminary data.</text>
</comment>
<dbReference type="GO" id="GO:0015031">
    <property type="term" value="P:protein transport"/>
    <property type="evidence" value="ECO:0007669"/>
    <property type="project" value="UniProtKB-KW"/>
</dbReference>
<dbReference type="Pfam" id="PF02953">
    <property type="entry name" value="zf-Tim10_DDP"/>
    <property type="match status" value="1"/>
</dbReference>
<dbReference type="AlphaFoldDB" id="A0AAU9LCL0"/>
<accession>A0AAU9LCL0</accession>
<evidence type="ECO:0000259" key="3">
    <source>
        <dbReference type="Pfam" id="PF02953"/>
    </source>
</evidence>
<comment type="subcellular location">
    <subcellularLocation>
        <location evidence="1">Mitochondrion inner membrane</location>
        <topology evidence="1">Peripheral membrane protein</topology>
        <orientation evidence="1">Intermembrane side</orientation>
    </subcellularLocation>
</comment>
<dbReference type="InterPro" id="IPR004217">
    <property type="entry name" value="Tim10-like"/>
</dbReference>
<keyword evidence="1" id="KW-0143">Chaperone</keyword>
<dbReference type="SUPFAM" id="SSF144122">
    <property type="entry name" value="Tim10-like"/>
    <property type="match status" value="1"/>
</dbReference>
<dbReference type="EMBL" id="CAKLCB010000387">
    <property type="protein sequence ID" value="CAH0522031.1"/>
    <property type="molecule type" value="Genomic_DNA"/>
</dbReference>
<dbReference type="InterPro" id="IPR035427">
    <property type="entry name" value="Tim10-like_dom_sf"/>
</dbReference>
<gene>
    <name evidence="5" type="ORF">PBS001_LOCUS8470</name>
    <name evidence="4" type="ORF">PBS003_LOCUS7264</name>
</gene>
<dbReference type="EMBL" id="CAKKTJ010000324">
    <property type="protein sequence ID" value="CAH0480647.1"/>
    <property type="molecule type" value="Genomic_DNA"/>
</dbReference>
<keyword evidence="6" id="KW-1185">Reference proteome</keyword>
<evidence type="ECO:0000256" key="1">
    <source>
        <dbReference type="RuleBase" id="RU367043"/>
    </source>
</evidence>
<keyword evidence="1" id="KW-1015">Disulfide bond</keyword>
<keyword evidence="1" id="KW-0496">Mitochondrion</keyword>
<keyword evidence="1" id="KW-0653">Protein transport</keyword>
<sequence>MSFFGFGKSKTPPESTVSSSLSESYEYEEPSYDYSAPSVPSSFDSPTSSSSLQGNGPSTGAAEVQQMIMEEQQRALIQQAISKITAIAWDKCSASKPDSELSYKEKDCIKNVTLAYLDTSMFVVHRLNKSGTT</sequence>
<feature type="domain" description="Tim10-like" evidence="3">
    <location>
        <begin position="66"/>
        <end position="128"/>
    </location>
</feature>
<comment type="function">
    <text evidence="1">Mitochondrial intermembrane chaperone that participates in the import and insertion of some multi-pass transmembrane proteins into the mitochondrial inner membrane. Also required for the transfer of beta-barrel precursors from the TOM complex to the sorting and assembly machinery (SAM complex) of the outer membrane. Acts as a chaperone-like protein that protects the hydrophobic precursors from aggregation and guide them through the mitochondrial intermembrane space.</text>
</comment>
<dbReference type="Gene3D" id="1.10.287.810">
    <property type="entry name" value="Mitochondrial import inner membrane translocase subunit tim13 like domains"/>
    <property type="match status" value="1"/>
</dbReference>
<organism evidence="4 7">
    <name type="scientific">Peronospora belbahrii</name>
    <dbReference type="NCBI Taxonomy" id="622444"/>
    <lineage>
        <taxon>Eukaryota</taxon>
        <taxon>Sar</taxon>
        <taxon>Stramenopiles</taxon>
        <taxon>Oomycota</taxon>
        <taxon>Peronosporomycetes</taxon>
        <taxon>Peronosporales</taxon>
        <taxon>Peronosporaceae</taxon>
        <taxon>Peronospora</taxon>
    </lineage>
</organism>